<sequence>MTSDCPEHLQYAKSVYHLFSENLKPALENRKTTNRKRRELVDFIIEQAKKQEEGGEEEEEEEDEEEKSDDEKFIDTLVEYAEYERLNERGEELLKKLADEQNAEMDAFPWFTLACGVIGIDENRWGSMSKKVVEVMIECAKEIATKFGVSKLIKNNELDKTLQSQFFKRVLTEKVMTRIGVPGLEDVELEVAENLIDSYNRKPKEDRLCYSMKLVKHFRKVLEERNPLVTYRGGKIRLLKLDLQTCSVEKTASGDYVATDLDPKEIEKAEKKKEKNRKKKEKQKMKKKEEVKEDKEEEEKMPEVFKRCMDIINNVL</sequence>
<dbReference type="Proteomes" id="UP000095282">
    <property type="component" value="Unplaced"/>
</dbReference>
<dbReference type="AlphaFoldDB" id="A0A1I7TUD5"/>
<dbReference type="WBParaSite" id="Csp11.Scaffold629.g11880.t1">
    <property type="protein sequence ID" value="Csp11.Scaffold629.g11880.t1"/>
    <property type="gene ID" value="Csp11.Scaffold629.g11880"/>
</dbReference>
<feature type="compositionally biased region" description="Basic residues" evidence="1">
    <location>
        <begin position="274"/>
        <end position="286"/>
    </location>
</feature>
<name>A0A1I7TUD5_9PELO</name>
<organism evidence="2 3">
    <name type="scientific">Caenorhabditis tropicalis</name>
    <dbReference type="NCBI Taxonomy" id="1561998"/>
    <lineage>
        <taxon>Eukaryota</taxon>
        <taxon>Metazoa</taxon>
        <taxon>Ecdysozoa</taxon>
        <taxon>Nematoda</taxon>
        <taxon>Chromadorea</taxon>
        <taxon>Rhabditida</taxon>
        <taxon>Rhabditina</taxon>
        <taxon>Rhabditomorpha</taxon>
        <taxon>Rhabditoidea</taxon>
        <taxon>Rhabditidae</taxon>
        <taxon>Peloderinae</taxon>
        <taxon>Caenorhabditis</taxon>
    </lineage>
</organism>
<feature type="compositionally biased region" description="Acidic residues" evidence="1">
    <location>
        <begin position="54"/>
        <end position="68"/>
    </location>
</feature>
<feature type="region of interest" description="Disordered" evidence="1">
    <location>
        <begin position="47"/>
        <end position="70"/>
    </location>
</feature>
<keyword evidence="2" id="KW-1185">Reference proteome</keyword>
<evidence type="ECO:0000313" key="2">
    <source>
        <dbReference type="Proteomes" id="UP000095282"/>
    </source>
</evidence>
<protein>
    <submittedName>
        <fullName evidence="3">SPK domain-containing protein</fullName>
    </submittedName>
</protein>
<accession>A0A1I7TUD5</accession>
<evidence type="ECO:0000256" key="1">
    <source>
        <dbReference type="SAM" id="MobiDB-lite"/>
    </source>
</evidence>
<feature type="region of interest" description="Disordered" evidence="1">
    <location>
        <begin position="265"/>
        <end position="300"/>
    </location>
</feature>
<proteinExistence type="predicted"/>
<reference evidence="3" key="1">
    <citation type="submission" date="2016-11" db="UniProtKB">
        <authorList>
            <consortium name="WormBaseParasite"/>
        </authorList>
    </citation>
    <scope>IDENTIFICATION</scope>
</reference>
<evidence type="ECO:0000313" key="3">
    <source>
        <dbReference type="WBParaSite" id="Csp11.Scaffold629.g11880.t1"/>
    </source>
</evidence>